<feature type="domain" description="CCHC-type" evidence="4">
    <location>
        <begin position="265"/>
        <end position="279"/>
    </location>
</feature>
<accession>A0AA89C494</accession>
<dbReference type="InterPro" id="IPR036875">
    <property type="entry name" value="Znf_CCHC_sf"/>
</dbReference>
<dbReference type="PANTHER" id="PTHR23095">
    <property type="entry name" value="PARANEOPLASTIC ANTIGEN"/>
    <property type="match status" value="1"/>
</dbReference>
<dbReference type="Proteomes" id="UP001186944">
    <property type="component" value="Unassembled WGS sequence"/>
</dbReference>
<dbReference type="GO" id="GO:0003676">
    <property type="term" value="F:nucleic acid binding"/>
    <property type="evidence" value="ECO:0007669"/>
    <property type="project" value="InterPro"/>
</dbReference>
<feature type="coiled-coil region" evidence="2">
    <location>
        <begin position="125"/>
        <end position="179"/>
    </location>
</feature>
<feature type="region of interest" description="Disordered" evidence="3">
    <location>
        <begin position="227"/>
        <end position="252"/>
    </location>
</feature>
<evidence type="ECO:0000313" key="5">
    <source>
        <dbReference type="EMBL" id="KAK3105368.1"/>
    </source>
</evidence>
<proteinExistence type="predicted"/>
<comment type="caution">
    <text evidence="5">The sequence shown here is derived from an EMBL/GenBank/DDBJ whole genome shotgun (WGS) entry which is preliminary data.</text>
</comment>
<dbReference type="GO" id="GO:0008270">
    <property type="term" value="F:zinc ion binding"/>
    <property type="evidence" value="ECO:0007669"/>
    <property type="project" value="UniProtKB-KW"/>
</dbReference>
<dbReference type="PROSITE" id="PS50158">
    <property type="entry name" value="ZF_CCHC"/>
    <property type="match status" value="1"/>
</dbReference>
<organism evidence="5 6">
    <name type="scientific">Pinctada imbricata</name>
    <name type="common">Atlantic pearl-oyster</name>
    <name type="synonym">Pinctada martensii</name>
    <dbReference type="NCBI Taxonomy" id="66713"/>
    <lineage>
        <taxon>Eukaryota</taxon>
        <taxon>Metazoa</taxon>
        <taxon>Spiralia</taxon>
        <taxon>Lophotrochozoa</taxon>
        <taxon>Mollusca</taxon>
        <taxon>Bivalvia</taxon>
        <taxon>Autobranchia</taxon>
        <taxon>Pteriomorphia</taxon>
        <taxon>Pterioida</taxon>
        <taxon>Pterioidea</taxon>
        <taxon>Pteriidae</taxon>
        <taxon>Pinctada</taxon>
    </lineage>
</organism>
<keyword evidence="1" id="KW-0863">Zinc-finger</keyword>
<dbReference type="EMBL" id="VSWD01000004">
    <property type="protein sequence ID" value="KAK3105368.1"/>
    <property type="molecule type" value="Genomic_DNA"/>
</dbReference>
<dbReference type="InterPro" id="IPR026523">
    <property type="entry name" value="PNMA"/>
</dbReference>
<dbReference type="AlphaFoldDB" id="A0AA89C494"/>
<evidence type="ECO:0000256" key="3">
    <source>
        <dbReference type="SAM" id="MobiDB-lite"/>
    </source>
</evidence>
<keyword evidence="6" id="KW-1185">Reference proteome</keyword>
<protein>
    <recommendedName>
        <fullName evidence="4">CCHC-type domain-containing protein</fullName>
    </recommendedName>
</protein>
<dbReference type="InterPro" id="IPR048270">
    <property type="entry name" value="PNMA_C"/>
</dbReference>
<gene>
    <name evidence="5" type="ORF">FSP39_023583</name>
</gene>
<feature type="compositionally biased region" description="Basic residues" evidence="3">
    <location>
        <begin position="228"/>
        <end position="237"/>
    </location>
</feature>
<keyword evidence="1" id="KW-0479">Metal-binding</keyword>
<dbReference type="PANTHER" id="PTHR23095:SF43">
    <property type="entry name" value="PARANEOPLASTIC ANTIGEN-LIKE PROTEIN 8C"/>
    <property type="match status" value="1"/>
</dbReference>
<name>A0AA89C494_PINIB</name>
<evidence type="ECO:0000313" key="6">
    <source>
        <dbReference type="Proteomes" id="UP001186944"/>
    </source>
</evidence>
<dbReference type="InterPro" id="IPR001878">
    <property type="entry name" value="Znf_CCHC"/>
</dbReference>
<dbReference type="Pfam" id="PF14893">
    <property type="entry name" value="PNMA"/>
    <property type="match status" value="1"/>
</dbReference>
<evidence type="ECO:0000256" key="1">
    <source>
        <dbReference type="PROSITE-ProRule" id="PRU00047"/>
    </source>
</evidence>
<evidence type="ECO:0000259" key="4">
    <source>
        <dbReference type="PROSITE" id="PS50158"/>
    </source>
</evidence>
<sequence length="300" mass="34623">MREKYSEEVIAHSIRRSLRGEAALVLMRLGPQANISDIIEKFESIYGTVDKKQMLLSKFYSAKQDVNEDVKSWGCRLEDLLSKVQAVDKIAKPEADQMLKDIFWEGLKHSLKDATGHIYDKQLPYDQLLKEIRKKEEDVKKRDAKEHTQSLATNAKTEIDEIKEMIQNLNTDVKQVKDELSTNFVDNPDQYINAQQYSGFRKYGHTGQRYGNAYTPGRFNLQGQRRNFGGRRQRGHGRIITPNQRDTSGYMHSTPKYTESGEPICMRCGQEGHLALGCRVRLDHSRQALNFNRPTSRRGR</sequence>
<keyword evidence="2" id="KW-0175">Coiled coil</keyword>
<feature type="compositionally biased region" description="Polar residues" evidence="3">
    <location>
        <begin position="241"/>
        <end position="252"/>
    </location>
</feature>
<reference evidence="5" key="1">
    <citation type="submission" date="2019-08" db="EMBL/GenBank/DDBJ databases">
        <title>The improved chromosome-level genome for the pearl oyster Pinctada fucata martensii using PacBio sequencing and Hi-C.</title>
        <authorList>
            <person name="Zheng Z."/>
        </authorList>
    </citation>
    <scope>NUCLEOTIDE SEQUENCE</scope>
    <source>
        <strain evidence="5">ZZ-2019</strain>
        <tissue evidence="5">Adductor muscle</tissue>
    </source>
</reference>
<evidence type="ECO:0000256" key="2">
    <source>
        <dbReference type="SAM" id="Coils"/>
    </source>
</evidence>
<keyword evidence="1" id="KW-0862">Zinc</keyword>
<dbReference type="SUPFAM" id="SSF57756">
    <property type="entry name" value="Retrovirus zinc finger-like domains"/>
    <property type="match status" value="1"/>
</dbReference>